<keyword evidence="4" id="KW-1185">Reference proteome</keyword>
<evidence type="ECO:0000256" key="1">
    <source>
        <dbReference type="SAM" id="MobiDB-lite"/>
    </source>
</evidence>
<feature type="transmembrane region" description="Helical" evidence="2">
    <location>
        <begin position="409"/>
        <end position="431"/>
    </location>
</feature>
<evidence type="ECO:0000313" key="3">
    <source>
        <dbReference type="EMBL" id="KAF4631776.1"/>
    </source>
</evidence>
<feature type="region of interest" description="Disordered" evidence="1">
    <location>
        <begin position="183"/>
        <end position="263"/>
    </location>
</feature>
<feature type="compositionally biased region" description="Basic and acidic residues" evidence="1">
    <location>
        <begin position="31"/>
        <end position="42"/>
    </location>
</feature>
<evidence type="ECO:0000256" key="2">
    <source>
        <dbReference type="SAM" id="Phobius"/>
    </source>
</evidence>
<dbReference type="EMBL" id="JAAMPI010000411">
    <property type="protein sequence ID" value="KAF4631776.1"/>
    <property type="molecule type" value="Genomic_DNA"/>
</dbReference>
<keyword evidence="2" id="KW-0812">Transmembrane</keyword>
<organism evidence="3 4">
    <name type="scientific">Cudoniella acicularis</name>
    <dbReference type="NCBI Taxonomy" id="354080"/>
    <lineage>
        <taxon>Eukaryota</taxon>
        <taxon>Fungi</taxon>
        <taxon>Dikarya</taxon>
        <taxon>Ascomycota</taxon>
        <taxon>Pezizomycotina</taxon>
        <taxon>Leotiomycetes</taxon>
        <taxon>Helotiales</taxon>
        <taxon>Tricladiaceae</taxon>
        <taxon>Cudoniella</taxon>
    </lineage>
</organism>
<dbReference type="Proteomes" id="UP000566819">
    <property type="component" value="Unassembled WGS sequence"/>
</dbReference>
<reference evidence="3 4" key="1">
    <citation type="submission" date="2020-03" db="EMBL/GenBank/DDBJ databases">
        <title>Draft Genome Sequence of Cudoniella acicularis.</title>
        <authorList>
            <person name="Buettner E."/>
            <person name="Kellner H."/>
        </authorList>
    </citation>
    <scope>NUCLEOTIDE SEQUENCE [LARGE SCALE GENOMIC DNA]</scope>
    <source>
        <strain evidence="3 4">DSM 108380</strain>
    </source>
</reference>
<feature type="compositionally biased region" description="Low complexity" evidence="1">
    <location>
        <begin position="195"/>
        <end position="222"/>
    </location>
</feature>
<gene>
    <name evidence="3" type="ORF">G7Y89_g6358</name>
</gene>
<comment type="caution">
    <text evidence="3">The sequence shown here is derived from an EMBL/GenBank/DDBJ whole genome shotgun (WGS) entry which is preliminary data.</text>
</comment>
<evidence type="ECO:0000313" key="4">
    <source>
        <dbReference type="Proteomes" id="UP000566819"/>
    </source>
</evidence>
<dbReference type="OrthoDB" id="409136at2759"/>
<proteinExistence type="predicted"/>
<dbReference type="AlphaFoldDB" id="A0A8H4RMX3"/>
<protein>
    <submittedName>
        <fullName evidence="3">Uncharacterized protein</fullName>
    </submittedName>
</protein>
<feature type="region of interest" description="Disordered" evidence="1">
    <location>
        <begin position="1"/>
        <end position="42"/>
    </location>
</feature>
<feature type="compositionally biased region" description="Low complexity" evidence="1">
    <location>
        <begin position="250"/>
        <end position="263"/>
    </location>
</feature>
<accession>A0A8H4RMX3</accession>
<sequence>MESTKSLQERYQWKADPKTRLLETDDSPMNSKDKPDVPPRSEHSFTFQYDTLVPIDKVIYESIGDFGKSNVLQGRQDRLASLAFQLQTIFLPRHLEVDHPGPTNSKVETTILSVQVPSYNPPGPVKHTMMTISTFLHFLWSEVIRLSIWCGISRPRVEKGFRRIEWQCDCGVKIYGDFDNTDPQAVNDPAKALQSSNTRGTNSSSSSSRTANSSISDNSNASEITILSQPGQPPLPETRSLSVEDSAVETAPSTLASPAPSPQLSQPKYLALCVNTSGIYKTLAEIEVSAVKSDGQLFHLIKEAYRDIRGFRTKLNFLIKPIEIQFVLCIPPKDADEYEYMPRPLVPLPPMPSEVFIHFLEHEDKDDLSLTKSVWTPRLPRRLHKRMIECEVPTYGWGIHVIEGPNRNAVFWIVIAMTFGSILAGILWSSLRSDIQGL</sequence>
<keyword evidence="2" id="KW-1133">Transmembrane helix</keyword>
<keyword evidence="2" id="KW-0472">Membrane</keyword>
<feature type="compositionally biased region" description="Basic and acidic residues" evidence="1">
    <location>
        <begin position="7"/>
        <end position="23"/>
    </location>
</feature>
<name>A0A8H4RMX3_9HELO</name>